<evidence type="ECO:0000313" key="4">
    <source>
        <dbReference type="EMBL" id="MCC4234563.1"/>
    </source>
</evidence>
<evidence type="ECO:0000259" key="3">
    <source>
        <dbReference type="Pfam" id="PF21001"/>
    </source>
</evidence>
<evidence type="ECO:0000256" key="1">
    <source>
        <dbReference type="SAM" id="Phobius"/>
    </source>
</evidence>
<protein>
    <submittedName>
        <fullName evidence="4">YqiJ family protein</fullName>
    </submittedName>
</protein>
<accession>A0ABS8H938</accession>
<dbReference type="Proteomes" id="UP001198830">
    <property type="component" value="Unassembled WGS sequence"/>
</dbReference>
<evidence type="ECO:0000313" key="5">
    <source>
        <dbReference type="Proteomes" id="UP001198830"/>
    </source>
</evidence>
<keyword evidence="1" id="KW-0472">Membrane</keyword>
<feature type="domain" description="Inner membrane protein YqiJ N-terminal" evidence="3">
    <location>
        <begin position="10"/>
        <end position="103"/>
    </location>
</feature>
<feature type="domain" description="Inner membrane protein YqiJ OB-fold" evidence="2">
    <location>
        <begin position="127"/>
        <end position="189"/>
    </location>
</feature>
<dbReference type="InterPro" id="IPR010840">
    <property type="entry name" value="YqiJ_OB"/>
</dbReference>
<evidence type="ECO:0000259" key="2">
    <source>
        <dbReference type="Pfam" id="PF07290"/>
    </source>
</evidence>
<dbReference type="RefSeq" id="WP_228228045.1">
    <property type="nucleotide sequence ID" value="NZ_JAJGNP010000022.1"/>
</dbReference>
<proteinExistence type="predicted"/>
<dbReference type="InterPro" id="IPR048376">
    <property type="entry name" value="YqiJ_N"/>
</dbReference>
<keyword evidence="5" id="KW-1185">Reference proteome</keyword>
<gene>
    <name evidence="4" type="ORF">LL253_17970</name>
</gene>
<feature type="transmembrane region" description="Helical" evidence="1">
    <location>
        <begin position="86"/>
        <end position="107"/>
    </location>
</feature>
<reference evidence="4 5" key="1">
    <citation type="submission" date="2021-10" db="EMBL/GenBank/DDBJ databases">
        <title>The diversity and Nitrogen Metabolism of Culturable Nitrate-Utilizing Bacteria Within the Oxygen Minimum Zone of the Changjiang (Yangtze River)Estuary.</title>
        <authorList>
            <person name="Zhang D."/>
            <person name="Zheng J."/>
            <person name="Liu S."/>
            <person name="He W."/>
        </authorList>
    </citation>
    <scope>NUCLEOTIDE SEQUENCE [LARGE SCALE GENOMIC DNA]</scope>
    <source>
        <strain evidence="4 5">FXH275-2</strain>
    </source>
</reference>
<sequence>MSGFLFAPENIIFVSAFALMLVIGLVQAMGLGGDADLNLDGDADLLGWLGFGHLPLLALIALFLTLFSVIGLIGQQAAHDLIGAMLSPWIAVPVAGALALPATGLAARALAPLLPRDHSTAIPIEHLVGSHAVIVTGRAYAGSPARARVQDHHGQHHYVMVEPDNNGQQLEEGETILLVRREGQLFRAISYGDHYLPRL</sequence>
<comment type="caution">
    <text evidence="4">The sequence shown here is derived from an EMBL/GenBank/DDBJ whole genome shotgun (WGS) entry which is preliminary data.</text>
</comment>
<keyword evidence="1" id="KW-0812">Transmembrane</keyword>
<feature type="transmembrane region" description="Helical" evidence="1">
    <location>
        <begin position="51"/>
        <end position="74"/>
    </location>
</feature>
<dbReference type="Pfam" id="PF21001">
    <property type="entry name" value="YqiJ_N"/>
    <property type="match status" value="1"/>
</dbReference>
<dbReference type="EMBL" id="JAJGNP010000022">
    <property type="protein sequence ID" value="MCC4234563.1"/>
    <property type="molecule type" value="Genomic_DNA"/>
</dbReference>
<organism evidence="4 5">
    <name type="scientific">Sphingobium soli</name>
    <dbReference type="NCBI Taxonomy" id="1591116"/>
    <lineage>
        <taxon>Bacteria</taxon>
        <taxon>Pseudomonadati</taxon>
        <taxon>Pseudomonadota</taxon>
        <taxon>Alphaproteobacteria</taxon>
        <taxon>Sphingomonadales</taxon>
        <taxon>Sphingomonadaceae</taxon>
        <taxon>Sphingobium</taxon>
    </lineage>
</organism>
<dbReference type="Pfam" id="PF07290">
    <property type="entry name" value="YqiJ_OB"/>
    <property type="match status" value="1"/>
</dbReference>
<feature type="transmembrane region" description="Helical" evidence="1">
    <location>
        <begin position="12"/>
        <end position="31"/>
    </location>
</feature>
<keyword evidence="1" id="KW-1133">Transmembrane helix</keyword>
<name>A0ABS8H938_9SPHN</name>